<dbReference type="InterPro" id="IPR039357">
    <property type="entry name" value="SRD5A/TECR"/>
</dbReference>
<feature type="transmembrane region" description="Helical" evidence="6">
    <location>
        <begin position="70"/>
        <end position="87"/>
    </location>
</feature>
<evidence type="ECO:0000256" key="3">
    <source>
        <dbReference type="ARBA" id="ARBA00022692"/>
    </source>
</evidence>
<feature type="transmembrane region" description="Helical" evidence="6">
    <location>
        <begin position="123"/>
        <end position="141"/>
    </location>
</feature>
<feature type="transmembrane region" description="Helical" evidence="6">
    <location>
        <begin position="12"/>
        <end position="33"/>
    </location>
</feature>
<feature type="domain" description="3-oxo-5-alpha-steroid 4-dehydrogenase C-terminal" evidence="7">
    <location>
        <begin position="187"/>
        <end position="268"/>
    </location>
</feature>
<evidence type="ECO:0000313" key="9">
    <source>
        <dbReference type="Proteomes" id="UP001497457"/>
    </source>
</evidence>
<feature type="transmembrane region" description="Helical" evidence="6">
    <location>
        <begin position="212"/>
        <end position="239"/>
    </location>
</feature>
<evidence type="ECO:0000256" key="6">
    <source>
        <dbReference type="SAM" id="Phobius"/>
    </source>
</evidence>
<name>A0ABC9EZG1_9POAL</name>
<evidence type="ECO:0000313" key="8">
    <source>
        <dbReference type="EMBL" id="CAL5066966.1"/>
    </source>
</evidence>
<gene>
    <name evidence="8" type="ORF">URODEC1_LOCUS100744</name>
</gene>
<dbReference type="PROSITE" id="PS50244">
    <property type="entry name" value="S5A_REDUCTASE"/>
    <property type="match status" value="1"/>
</dbReference>
<dbReference type="Proteomes" id="UP001497457">
    <property type="component" value="Chromosome 5rd"/>
</dbReference>
<organism evidence="8 9">
    <name type="scientific">Urochloa decumbens</name>
    <dbReference type="NCBI Taxonomy" id="240449"/>
    <lineage>
        <taxon>Eukaryota</taxon>
        <taxon>Viridiplantae</taxon>
        <taxon>Streptophyta</taxon>
        <taxon>Embryophyta</taxon>
        <taxon>Tracheophyta</taxon>
        <taxon>Spermatophyta</taxon>
        <taxon>Magnoliopsida</taxon>
        <taxon>Liliopsida</taxon>
        <taxon>Poales</taxon>
        <taxon>Poaceae</taxon>
        <taxon>PACMAD clade</taxon>
        <taxon>Panicoideae</taxon>
        <taxon>Panicodae</taxon>
        <taxon>Paniceae</taxon>
        <taxon>Melinidinae</taxon>
        <taxon>Urochloa</taxon>
    </lineage>
</organism>
<accession>A0ABC9EZG1</accession>
<dbReference type="EMBL" id="OZ075115">
    <property type="protein sequence ID" value="CAL5066966.1"/>
    <property type="molecule type" value="Genomic_DNA"/>
</dbReference>
<protein>
    <recommendedName>
        <fullName evidence="7">3-oxo-5-alpha-steroid 4-dehydrogenase C-terminal domain-containing protein</fullName>
    </recommendedName>
</protein>
<keyword evidence="3 6" id="KW-0812">Transmembrane</keyword>
<evidence type="ECO:0000256" key="1">
    <source>
        <dbReference type="ARBA" id="ARBA00004141"/>
    </source>
</evidence>
<dbReference type="AlphaFoldDB" id="A0ABC9EZG1"/>
<sequence>MWPPPFLYPPSAFVAAASLVAVFSLASLGLSELRGEHVAYSKFSHAGGGGQQRGGGGGGGALLPGRAGMIVSYVPALVAVLAAFAVPGAVDGARAQVLCAALAAHFLKRVLEVLFVHRYSGSMPLGTVVQISTCYLLYVIMHAGQHAAPQPRPPGPRRRHALPRRARLRRRHRRQLLPPPPPLEAASGGKGYKIPRGGMFELVACPHYLFEIVAFFGLAMIGQTAFALALAVGTAAFLACRSWETRKWYAAKFEEFPERIRALVPYVL</sequence>
<dbReference type="Pfam" id="PF02544">
    <property type="entry name" value="Steroid_dh"/>
    <property type="match status" value="1"/>
</dbReference>
<keyword evidence="5 6" id="KW-0472">Membrane</keyword>
<evidence type="ECO:0000256" key="4">
    <source>
        <dbReference type="ARBA" id="ARBA00022989"/>
    </source>
</evidence>
<keyword evidence="9" id="KW-1185">Reference proteome</keyword>
<comment type="subcellular location">
    <subcellularLocation>
        <location evidence="1">Membrane</location>
        <topology evidence="1">Multi-pass membrane protein</topology>
    </subcellularLocation>
</comment>
<reference evidence="8" key="1">
    <citation type="submission" date="2024-10" db="EMBL/GenBank/DDBJ databases">
        <authorList>
            <person name="Ryan C."/>
        </authorList>
    </citation>
    <scope>NUCLEOTIDE SEQUENCE [LARGE SCALE GENOMIC DNA]</scope>
</reference>
<evidence type="ECO:0000256" key="5">
    <source>
        <dbReference type="ARBA" id="ARBA00023136"/>
    </source>
</evidence>
<comment type="similarity">
    <text evidence="2">Belongs to the steroid 5-alpha reductase family.</text>
</comment>
<dbReference type="GO" id="GO:0016020">
    <property type="term" value="C:membrane"/>
    <property type="evidence" value="ECO:0007669"/>
    <property type="project" value="UniProtKB-SubCell"/>
</dbReference>
<keyword evidence="4 6" id="KW-1133">Transmembrane helix</keyword>
<evidence type="ECO:0000256" key="2">
    <source>
        <dbReference type="ARBA" id="ARBA00007742"/>
    </source>
</evidence>
<dbReference type="PANTHER" id="PTHR10556:SF35">
    <property type="entry name" value="3-OXO-5-ALPHA-STEROID 4-DEHYDROGENASE FAMILY PROTEIN"/>
    <property type="match status" value="1"/>
</dbReference>
<proteinExistence type="inferred from homology"/>
<dbReference type="PANTHER" id="PTHR10556">
    <property type="entry name" value="3-OXO-5-ALPHA-STEROID 4-DEHYDROGENASE"/>
    <property type="match status" value="1"/>
</dbReference>
<dbReference type="InterPro" id="IPR001104">
    <property type="entry name" value="3-oxo-5_a-steroid_4-DH_C"/>
</dbReference>
<evidence type="ECO:0000259" key="7">
    <source>
        <dbReference type="Pfam" id="PF02544"/>
    </source>
</evidence>